<organism evidence="1 2">
    <name type="scientific">Marinococcus luteus</name>
    <dbReference type="NCBI Taxonomy" id="1122204"/>
    <lineage>
        <taxon>Bacteria</taxon>
        <taxon>Bacillati</taxon>
        <taxon>Bacillota</taxon>
        <taxon>Bacilli</taxon>
        <taxon>Bacillales</taxon>
        <taxon>Bacillaceae</taxon>
        <taxon>Marinococcus</taxon>
    </lineage>
</organism>
<dbReference type="Proteomes" id="UP000199488">
    <property type="component" value="Unassembled WGS sequence"/>
</dbReference>
<sequence length="79" mass="9342">MTRDTSLEYIHQSLIELVRETSSRKDFYADKAEIARAFFLKDQEKIHVQFYENHQVTSIKYDDLDEAAIAIFIQIQNTT</sequence>
<gene>
    <name evidence="1" type="ORF">SAMN05421781_0305</name>
</gene>
<name>A0A1H2QG50_9BACI</name>
<dbReference type="STRING" id="1122204.SAMN05421781_0305"/>
<protein>
    <submittedName>
        <fullName evidence="1">Uncharacterized protein</fullName>
    </submittedName>
</protein>
<dbReference type="AlphaFoldDB" id="A0A1H2QG50"/>
<dbReference type="EMBL" id="FNNC01000001">
    <property type="protein sequence ID" value="SDW06102.1"/>
    <property type="molecule type" value="Genomic_DNA"/>
</dbReference>
<dbReference type="RefSeq" id="WP_091610397.1">
    <property type="nucleotide sequence ID" value="NZ_FNNC01000001.1"/>
</dbReference>
<proteinExistence type="predicted"/>
<evidence type="ECO:0000313" key="1">
    <source>
        <dbReference type="EMBL" id="SDW06102.1"/>
    </source>
</evidence>
<evidence type="ECO:0000313" key="2">
    <source>
        <dbReference type="Proteomes" id="UP000199488"/>
    </source>
</evidence>
<accession>A0A1H2QG50</accession>
<keyword evidence="2" id="KW-1185">Reference proteome</keyword>
<reference evidence="1 2" key="1">
    <citation type="submission" date="2016-10" db="EMBL/GenBank/DDBJ databases">
        <authorList>
            <person name="de Groot N.N."/>
        </authorList>
    </citation>
    <scope>NUCLEOTIDE SEQUENCE [LARGE SCALE GENOMIC DNA]</scope>
    <source>
        <strain evidence="1 2">DSM 23126</strain>
    </source>
</reference>